<proteinExistence type="predicted"/>
<evidence type="ECO:0000313" key="2">
    <source>
        <dbReference type="EMBL" id="SVA15426.1"/>
    </source>
</evidence>
<feature type="compositionally biased region" description="Polar residues" evidence="1">
    <location>
        <begin position="139"/>
        <end position="151"/>
    </location>
</feature>
<reference evidence="2" key="1">
    <citation type="submission" date="2018-05" db="EMBL/GenBank/DDBJ databases">
        <authorList>
            <person name="Lanie J.A."/>
            <person name="Ng W.-L."/>
            <person name="Kazmierczak K.M."/>
            <person name="Andrzejewski T.M."/>
            <person name="Davidsen T.M."/>
            <person name="Wayne K.J."/>
            <person name="Tettelin H."/>
            <person name="Glass J.I."/>
            <person name="Rusch D."/>
            <person name="Podicherti R."/>
            <person name="Tsui H.-C.T."/>
            <person name="Winkler M.E."/>
        </authorList>
    </citation>
    <scope>NUCLEOTIDE SEQUENCE</scope>
</reference>
<evidence type="ECO:0000256" key="1">
    <source>
        <dbReference type="SAM" id="MobiDB-lite"/>
    </source>
</evidence>
<sequence>MLPTERPGKHYEGNVYDILYQDDWEMMIAHPDCTYLCSSGLHWNNKIEGRAEKTEEALEFITDLWTCGIPKICLENPVGCINTRLKFMPRPQYIQPYNFGEDASKKTGLWLKGLRPLRATKQIEGRKVKKNGRIYRRWSNQTDSGQSNLGPSKTRGKDRSLTYQGIADAMAKQWG</sequence>
<dbReference type="EMBL" id="UINC01004586">
    <property type="protein sequence ID" value="SVA15426.1"/>
    <property type="molecule type" value="Genomic_DNA"/>
</dbReference>
<gene>
    <name evidence="2" type="ORF">METZ01_LOCUS68280</name>
</gene>
<dbReference type="AlphaFoldDB" id="A0A381TH36"/>
<organism evidence="2">
    <name type="scientific">marine metagenome</name>
    <dbReference type="NCBI Taxonomy" id="408172"/>
    <lineage>
        <taxon>unclassified sequences</taxon>
        <taxon>metagenomes</taxon>
        <taxon>ecological metagenomes</taxon>
    </lineage>
</organism>
<accession>A0A381TH36</accession>
<name>A0A381TH36_9ZZZZ</name>
<feature type="region of interest" description="Disordered" evidence="1">
    <location>
        <begin position="139"/>
        <end position="161"/>
    </location>
</feature>
<protein>
    <submittedName>
        <fullName evidence="2">Uncharacterized protein</fullName>
    </submittedName>
</protein>